<dbReference type="SUPFAM" id="SSF55469">
    <property type="entry name" value="FMN-dependent nitroreductase-like"/>
    <property type="match status" value="1"/>
</dbReference>
<dbReference type="OrthoDB" id="9784375at2"/>
<reference evidence="5" key="1">
    <citation type="submission" date="2017-09" db="EMBL/GenBank/DDBJ databases">
        <title>FDA dAtabase for Regulatory Grade micrObial Sequences (FDA-ARGOS): Supporting development and validation of Infectious Disease Dx tests.</title>
        <authorList>
            <person name="Minogue T."/>
            <person name="Wolcott M."/>
            <person name="Wasieloski L."/>
            <person name="Aguilar W."/>
            <person name="Moore D."/>
            <person name="Tallon L."/>
            <person name="Sadzewicz L."/>
            <person name="Ott S."/>
            <person name="Zhao X."/>
            <person name="Nagaraj S."/>
            <person name="Vavikolanu K."/>
            <person name="Aluvathingal J."/>
            <person name="Nadendla S."/>
            <person name="Sichtig H."/>
        </authorList>
    </citation>
    <scope>NUCLEOTIDE SEQUENCE [LARGE SCALE GENOMIC DNA]</scope>
    <source>
        <strain evidence="5">FDAARGOS_394</strain>
    </source>
</reference>
<dbReference type="InterPro" id="IPR029479">
    <property type="entry name" value="Nitroreductase"/>
</dbReference>
<dbReference type="RefSeq" id="WP_066533142.1">
    <property type="nucleotide sequence ID" value="NZ_PDEA01000001.1"/>
</dbReference>
<dbReference type="Pfam" id="PF00881">
    <property type="entry name" value="Nitroreductase"/>
    <property type="match status" value="1"/>
</dbReference>
<evidence type="ECO:0000256" key="2">
    <source>
        <dbReference type="ARBA" id="ARBA00023002"/>
    </source>
</evidence>
<dbReference type="GO" id="GO:0016491">
    <property type="term" value="F:oxidoreductase activity"/>
    <property type="evidence" value="ECO:0007669"/>
    <property type="project" value="UniProtKB-KW"/>
</dbReference>
<dbReference type="CDD" id="cd02137">
    <property type="entry name" value="MhqN-like"/>
    <property type="match status" value="1"/>
</dbReference>
<accession>A0A2A7UXD6</accession>
<dbReference type="PANTHER" id="PTHR43673">
    <property type="entry name" value="NAD(P)H NITROREDUCTASE YDGI-RELATED"/>
    <property type="match status" value="1"/>
</dbReference>
<evidence type="ECO:0000259" key="3">
    <source>
        <dbReference type="Pfam" id="PF00881"/>
    </source>
</evidence>
<dbReference type="Gene3D" id="3.40.109.10">
    <property type="entry name" value="NADH Oxidase"/>
    <property type="match status" value="1"/>
</dbReference>
<keyword evidence="2" id="KW-0560">Oxidoreductase</keyword>
<dbReference type="EMBL" id="PDEA01000001">
    <property type="protein sequence ID" value="PEH89856.1"/>
    <property type="molecule type" value="Genomic_DNA"/>
</dbReference>
<keyword evidence="5" id="KW-1185">Reference proteome</keyword>
<comment type="similarity">
    <text evidence="1">Belongs to the nitroreductase family.</text>
</comment>
<name>A0A2A7UXD6_COMTR</name>
<feature type="domain" description="Nitroreductase" evidence="3">
    <location>
        <begin position="9"/>
        <end position="184"/>
    </location>
</feature>
<evidence type="ECO:0000313" key="4">
    <source>
        <dbReference type="EMBL" id="PEH89856.1"/>
    </source>
</evidence>
<comment type="caution">
    <text evidence="4">The sequence shown here is derived from an EMBL/GenBank/DDBJ whole genome shotgun (WGS) entry which is preliminary data.</text>
</comment>
<sequence>MTLSVQAAIASRISVNSFQPDRPLDDATIASLVDLATKAPSAYNLQNWRFVVARSPEAKARLQAAAYGQQKIADASAAFLVCGTLEAHTQLASALAPSVQAGFMPQAMAEAWQSQAHRSHTGNSTLQRDEAVRSASLAGMTLMLAAESMGLGSCAMSGFDAAQVAQALGLASTELPVLIVVVGHPEPGNWPQKPRKPVADVLTIV</sequence>
<proteinExistence type="inferred from homology"/>
<dbReference type="GeneID" id="80802067"/>
<dbReference type="Proteomes" id="UP000220246">
    <property type="component" value="Unassembled WGS sequence"/>
</dbReference>
<dbReference type="AlphaFoldDB" id="A0A2A7UXD6"/>
<gene>
    <name evidence="4" type="ORF">CRM82_15700</name>
</gene>
<protein>
    <submittedName>
        <fullName evidence="4">Nitroreductase family protein</fullName>
    </submittedName>
</protein>
<organism evidence="4 5">
    <name type="scientific">Comamonas terrigena</name>
    <dbReference type="NCBI Taxonomy" id="32013"/>
    <lineage>
        <taxon>Bacteria</taxon>
        <taxon>Pseudomonadati</taxon>
        <taxon>Pseudomonadota</taxon>
        <taxon>Betaproteobacteria</taxon>
        <taxon>Burkholderiales</taxon>
        <taxon>Comamonadaceae</taxon>
        <taxon>Comamonas</taxon>
    </lineage>
</organism>
<dbReference type="STRING" id="1219032.GCA_001515545_00504"/>
<dbReference type="InterPro" id="IPR000415">
    <property type="entry name" value="Nitroreductase-like"/>
</dbReference>
<evidence type="ECO:0000256" key="1">
    <source>
        <dbReference type="ARBA" id="ARBA00007118"/>
    </source>
</evidence>
<evidence type="ECO:0000313" key="5">
    <source>
        <dbReference type="Proteomes" id="UP000220246"/>
    </source>
</evidence>